<dbReference type="OrthoDB" id="9770424at2"/>
<evidence type="ECO:0000313" key="5">
    <source>
        <dbReference type="Proteomes" id="UP000254051"/>
    </source>
</evidence>
<evidence type="ECO:0000313" key="4">
    <source>
        <dbReference type="EMBL" id="SUQ15430.1"/>
    </source>
</evidence>
<evidence type="ECO:0000256" key="3">
    <source>
        <dbReference type="ARBA" id="ARBA00023004"/>
    </source>
</evidence>
<accession>A0A316AF39</accession>
<keyword evidence="5" id="KW-1185">Reference proteome</keyword>
<organism evidence="4 5">
    <name type="scientific">Faecalicatena contorta</name>
    <dbReference type="NCBI Taxonomy" id="39482"/>
    <lineage>
        <taxon>Bacteria</taxon>
        <taxon>Bacillati</taxon>
        <taxon>Bacillota</taxon>
        <taxon>Clostridia</taxon>
        <taxon>Lachnospirales</taxon>
        <taxon>Lachnospiraceae</taxon>
        <taxon>Faecalicatena</taxon>
    </lineage>
</organism>
<dbReference type="NCBIfam" id="TIGR00075">
    <property type="entry name" value="hypD"/>
    <property type="match status" value="1"/>
</dbReference>
<dbReference type="GO" id="GO:0051539">
    <property type="term" value="F:4 iron, 4 sulfur cluster binding"/>
    <property type="evidence" value="ECO:0007669"/>
    <property type="project" value="TreeGrafter"/>
</dbReference>
<dbReference type="GO" id="GO:0051604">
    <property type="term" value="P:protein maturation"/>
    <property type="evidence" value="ECO:0007669"/>
    <property type="project" value="TreeGrafter"/>
</dbReference>
<name>A0A316AF39_9FIRM</name>
<dbReference type="Gene3D" id="3.40.50.11750">
    <property type="entry name" value="HypD, alpha/beta domain 1"/>
    <property type="match status" value="2"/>
</dbReference>
<keyword evidence="3" id="KW-0408">Iron</keyword>
<comment type="similarity">
    <text evidence="1">Belongs to the HypD family.</text>
</comment>
<dbReference type="InterPro" id="IPR042243">
    <property type="entry name" value="HypD_1"/>
</dbReference>
<dbReference type="InterPro" id="IPR002780">
    <property type="entry name" value="Hyd_form_HypD"/>
</dbReference>
<evidence type="ECO:0000256" key="1">
    <source>
        <dbReference type="ARBA" id="ARBA00007888"/>
    </source>
</evidence>
<dbReference type="Gene3D" id="6.10.20.100">
    <property type="match status" value="1"/>
</dbReference>
<dbReference type="GO" id="GO:0070025">
    <property type="term" value="F:carbon monoxide binding"/>
    <property type="evidence" value="ECO:0007669"/>
    <property type="project" value="TreeGrafter"/>
</dbReference>
<evidence type="ECO:0000256" key="2">
    <source>
        <dbReference type="ARBA" id="ARBA00022723"/>
    </source>
</evidence>
<dbReference type="RefSeq" id="WP_109713253.1">
    <property type="nucleotide sequence ID" value="NZ_QGDS01000012.1"/>
</dbReference>
<keyword evidence="2" id="KW-0479">Metal-binding</keyword>
<reference evidence="5" key="1">
    <citation type="submission" date="2017-07" db="EMBL/GenBank/DDBJ databases">
        <authorList>
            <person name="Varghese N."/>
            <person name="Submissions S."/>
        </authorList>
    </citation>
    <scope>NUCLEOTIDE SEQUENCE [LARGE SCALE GENOMIC DNA]</scope>
    <source>
        <strain evidence="5">NLAE-zl-C134</strain>
    </source>
</reference>
<dbReference type="AlphaFoldDB" id="A0A316AF39"/>
<proteinExistence type="inferred from homology"/>
<gene>
    <name evidence="4" type="ORF">SAMN05216529_11280</name>
</gene>
<dbReference type="InterPro" id="IPR042244">
    <property type="entry name" value="HypD_2_sf"/>
</dbReference>
<protein>
    <submittedName>
        <fullName evidence="4">Hydrogenase expression/formation protein HypD</fullName>
    </submittedName>
</protein>
<dbReference type="PANTHER" id="PTHR30149">
    <property type="entry name" value="HYDROGENASE PROTEIN ASSEMBLY PROTEIN HYPD"/>
    <property type="match status" value="1"/>
</dbReference>
<dbReference type="EMBL" id="UHJJ01000012">
    <property type="protein sequence ID" value="SUQ15430.1"/>
    <property type="molecule type" value="Genomic_DNA"/>
</dbReference>
<sequence length="367" mass="40715">MITLEQIVRELKSYDGDEIKIMEVCGTHTSSIFKNGIRTLISPKIRLISGPGCPVCVTPSVYVDKLVDIAGQEGHCVLTFGDMMKVKGSQMSLTEAVARGADVKVLYSPLDAVKLALENKNIQYVFAAVGFETTTPIYGVLLEEVIKNEIHNLKLLTSLKTIVPAVSYVCEHEEKIDAFLSPGHVSVVIGCDVYRELAEKYKKPFVVAGFEGEHILAAIYEILRQIKQNRHDMKNMYTSAVTEKGNLKAQSMIQKYFEVKDDFWRGIGTIEKSAYGLKAEYARYDAGSSFGEFKEALPKGCKCKEVILGRINPTECPLFSKGCTPLNALGPCMVSAEGVCGIWYKNVTVYRAPVNSNIRIEGEKYEH</sequence>
<dbReference type="GO" id="GO:0005506">
    <property type="term" value="F:iron ion binding"/>
    <property type="evidence" value="ECO:0007669"/>
    <property type="project" value="TreeGrafter"/>
</dbReference>
<dbReference type="Proteomes" id="UP000254051">
    <property type="component" value="Unassembled WGS sequence"/>
</dbReference>
<dbReference type="Pfam" id="PF01924">
    <property type="entry name" value="HypD"/>
    <property type="match status" value="1"/>
</dbReference>
<dbReference type="PIRSF" id="PIRSF005622">
    <property type="entry name" value="Hydrgn_mat_hypD"/>
    <property type="match status" value="1"/>
</dbReference>
<dbReference type="PANTHER" id="PTHR30149:SF0">
    <property type="entry name" value="HYDROGENASE MATURATION FACTOR HYPD"/>
    <property type="match status" value="1"/>
</dbReference>